<dbReference type="EMBL" id="SSNY01000009">
    <property type="protein sequence ID" value="THF55962.1"/>
    <property type="molecule type" value="Genomic_DNA"/>
</dbReference>
<keyword evidence="7" id="KW-1185">Reference proteome</keyword>
<dbReference type="CDD" id="cd05013">
    <property type="entry name" value="SIS_RpiR"/>
    <property type="match status" value="1"/>
</dbReference>
<dbReference type="SUPFAM" id="SSF53697">
    <property type="entry name" value="SIS domain"/>
    <property type="match status" value="1"/>
</dbReference>
<sequence length="306" mass="34083">MKRTEGRMTEAERATRKRPGAPAGTATLADRIAASLPSLSAAERRAARALLARYPTTGMETVALFAERAKVSAPTILRFVAKLGFAGYPDFRRALRVEMEAQTEYPLTRRQAVGTFDASRPAAFSALAQGLVEAVQNSLAMAGEADIDRLTDMLIDERRQVFLFGGDFTEPAARHLEFHLRKMRGRVRLFSQALPRRADELAELRRRDVVILFDIRRYQSDTTRTAEVAKQQGATVVLFTDQWMSDAAQVADIVLRARVDVPSPWDSLIGLIGIVELVALSVDARKWPVAQARYETIESVRAKLLR</sequence>
<keyword evidence="3" id="KW-0804">Transcription</keyword>
<organism evidence="6 7">
    <name type="scientific">Ollibium composti</name>
    <dbReference type="NCBI Taxonomy" id="2675109"/>
    <lineage>
        <taxon>Bacteria</taxon>
        <taxon>Pseudomonadati</taxon>
        <taxon>Pseudomonadota</taxon>
        <taxon>Alphaproteobacteria</taxon>
        <taxon>Hyphomicrobiales</taxon>
        <taxon>Phyllobacteriaceae</taxon>
        <taxon>Ollibium</taxon>
    </lineage>
</organism>
<dbReference type="Gene3D" id="1.10.10.10">
    <property type="entry name" value="Winged helix-like DNA-binding domain superfamily/Winged helix DNA-binding domain"/>
    <property type="match status" value="1"/>
</dbReference>
<dbReference type="Gene3D" id="3.40.50.10490">
    <property type="entry name" value="Glucose-6-phosphate isomerase like protein, domain 1"/>
    <property type="match status" value="1"/>
</dbReference>
<feature type="domain" description="HTH rpiR-type" evidence="5">
    <location>
        <begin position="26"/>
        <end position="102"/>
    </location>
</feature>
<evidence type="ECO:0000256" key="4">
    <source>
        <dbReference type="SAM" id="MobiDB-lite"/>
    </source>
</evidence>
<comment type="caution">
    <text evidence="6">The sequence shown here is derived from an EMBL/GenBank/DDBJ whole genome shotgun (WGS) entry which is preliminary data.</text>
</comment>
<dbReference type="InterPro" id="IPR001347">
    <property type="entry name" value="SIS_dom"/>
</dbReference>
<accession>A0ABY2Q435</accession>
<dbReference type="InterPro" id="IPR000281">
    <property type="entry name" value="HTH_RpiR"/>
</dbReference>
<dbReference type="Pfam" id="PF01380">
    <property type="entry name" value="SIS"/>
    <property type="match status" value="1"/>
</dbReference>
<feature type="region of interest" description="Disordered" evidence="4">
    <location>
        <begin position="1"/>
        <end position="23"/>
    </location>
</feature>
<dbReference type="PANTHER" id="PTHR30514:SF18">
    <property type="entry name" value="RPIR-FAMILY TRANSCRIPTIONAL REGULATOR"/>
    <property type="match status" value="1"/>
</dbReference>
<keyword evidence="2" id="KW-0238">DNA-binding</keyword>
<name>A0ABY2Q435_9HYPH</name>
<evidence type="ECO:0000256" key="2">
    <source>
        <dbReference type="ARBA" id="ARBA00023125"/>
    </source>
</evidence>
<dbReference type="Pfam" id="PF01418">
    <property type="entry name" value="HTH_6"/>
    <property type="match status" value="1"/>
</dbReference>
<feature type="compositionally biased region" description="Basic and acidic residues" evidence="4">
    <location>
        <begin position="1"/>
        <end position="14"/>
    </location>
</feature>
<dbReference type="InterPro" id="IPR046348">
    <property type="entry name" value="SIS_dom_sf"/>
</dbReference>
<dbReference type="InterPro" id="IPR047640">
    <property type="entry name" value="RpiR-like"/>
</dbReference>
<dbReference type="SUPFAM" id="SSF46689">
    <property type="entry name" value="Homeodomain-like"/>
    <property type="match status" value="1"/>
</dbReference>
<evidence type="ECO:0000256" key="1">
    <source>
        <dbReference type="ARBA" id="ARBA00023015"/>
    </source>
</evidence>
<dbReference type="RefSeq" id="WP_136358718.1">
    <property type="nucleotide sequence ID" value="NZ_SSNY01000009.1"/>
</dbReference>
<dbReference type="InterPro" id="IPR035472">
    <property type="entry name" value="RpiR-like_SIS"/>
</dbReference>
<dbReference type="InterPro" id="IPR036388">
    <property type="entry name" value="WH-like_DNA-bd_sf"/>
</dbReference>
<evidence type="ECO:0000313" key="6">
    <source>
        <dbReference type="EMBL" id="THF55962.1"/>
    </source>
</evidence>
<proteinExistence type="predicted"/>
<protein>
    <submittedName>
        <fullName evidence="6">MurR/RpiR family transcriptional regulator</fullName>
    </submittedName>
</protein>
<dbReference type="Proteomes" id="UP000306441">
    <property type="component" value="Unassembled WGS sequence"/>
</dbReference>
<dbReference type="PANTHER" id="PTHR30514">
    <property type="entry name" value="GLUCOKINASE"/>
    <property type="match status" value="1"/>
</dbReference>
<dbReference type="PROSITE" id="PS51071">
    <property type="entry name" value="HTH_RPIR"/>
    <property type="match status" value="1"/>
</dbReference>
<keyword evidence="1" id="KW-0805">Transcription regulation</keyword>
<evidence type="ECO:0000256" key="3">
    <source>
        <dbReference type="ARBA" id="ARBA00023163"/>
    </source>
</evidence>
<reference evidence="6 7" key="1">
    <citation type="submission" date="2019-04" db="EMBL/GenBank/DDBJ databases">
        <title>Mesorhizobium composti sp. nov., isolated from compost.</title>
        <authorList>
            <person name="Lin S.-Y."/>
            <person name="Hameed A."/>
            <person name="Hsieh Y.-T."/>
            <person name="Young C.-C."/>
        </authorList>
    </citation>
    <scope>NUCLEOTIDE SEQUENCE [LARGE SCALE GENOMIC DNA]</scope>
    <source>
        <strain evidence="6 7">CC-YTH430</strain>
    </source>
</reference>
<evidence type="ECO:0000313" key="7">
    <source>
        <dbReference type="Proteomes" id="UP000306441"/>
    </source>
</evidence>
<gene>
    <name evidence="6" type="ORF">E6C48_15260</name>
</gene>
<dbReference type="InterPro" id="IPR009057">
    <property type="entry name" value="Homeodomain-like_sf"/>
</dbReference>
<evidence type="ECO:0000259" key="5">
    <source>
        <dbReference type="PROSITE" id="PS51071"/>
    </source>
</evidence>